<reference evidence="1" key="1">
    <citation type="submission" date="2014-11" db="EMBL/GenBank/DDBJ databases">
        <authorList>
            <person name="Amaro Gonzalez C."/>
        </authorList>
    </citation>
    <scope>NUCLEOTIDE SEQUENCE</scope>
</reference>
<evidence type="ECO:0000313" key="1">
    <source>
        <dbReference type="EMBL" id="JAH94778.1"/>
    </source>
</evidence>
<accession>A0A0E9WZD3</accession>
<sequence>MKDFYPVVCTHSLPFATDGVCTAFHYEDKETKRVGGSNCHLSLHLKIEAAEIWAAPPCGPVPSQAHSCSHWPLNALKASLLTATSTSAGLNRSPGERGSVVYFSPLNQTPHDIIWTE</sequence>
<dbReference type="EMBL" id="GBXM01013799">
    <property type="protein sequence ID" value="JAH94778.1"/>
    <property type="molecule type" value="Transcribed_RNA"/>
</dbReference>
<proteinExistence type="predicted"/>
<dbReference type="AlphaFoldDB" id="A0A0E9WZD3"/>
<reference evidence="1" key="2">
    <citation type="journal article" date="2015" name="Fish Shellfish Immunol.">
        <title>Early steps in the European eel (Anguilla anguilla)-Vibrio vulnificus interaction in the gills: Role of the RtxA13 toxin.</title>
        <authorList>
            <person name="Callol A."/>
            <person name="Pajuelo D."/>
            <person name="Ebbesson L."/>
            <person name="Teles M."/>
            <person name="MacKenzie S."/>
            <person name="Amaro C."/>
        </authorList>
    </citation>
    <scope>NUCLEOTIDE SEQUENCE</scope>
</reference>
<protein>
    <submittedName>
        <fullName evidence="1">Uncharacterized protein</fullName>
    </submittedName>
</protein>
<name>A0A0E9WZD3_ANGAN</name>
<organism evidence="1">
    <name type="scientific">Anguilla anguilla</name>
    <name type="common">European freshwater eel</name>
    <name type="synonym">Muraena anguilla</name>
    <dbReference type="NCBI Taxonomy" id="7936"/>
    <lineage>
        <taxon>Eukaryota</taxon>
        <taxon>Metazoa</taxon>
        <taxon>Chordata</taxon>
        <taxon>Craniata</taxon>
        <taxon>Vertebrata</taxon>
        <taxon>Euteleostomi</taxon>
        <taxon>Actinopterygii</taxon>
        <taxon>Neopterygii</taxon>
        <taxon>Teleostei</taxon>
        <taxon>Anguilliformes</taxon>
        <taxon>Anguillidae</taxon>
        <taxon>Anguilla</taxon>
    </lineage>
</organism>